<dbReference type="PANTHER" id="PTHR30482">
    <property type="entry name" value="HIGH-AFFINITY BRANCHED-CHAIN AMINO ACID TRANSPORT SYSTEM PERMEASE"/>
    <property type="match status" value="1"/>
</dbReference>
<dbReference type="GO" id="GO:0005886">
    <property type="term" value="C:plasma membrane"/>
    <property type="evidence" value="ECO:0007669"/>
    <property type="project" value="UniProtKB-SubCell"/>
</dbReference>
<comment type="caution">
    <text evidence="7">The sequence shown here is derived from an EMBL/GenBank/DDBJ whole genome shotgun (WGS) entry which is preliminary data.</text>
</comment>
<comment type="subcellular location">
    <subcellularLocation>
        <location evidence="1">Cell membrane</location>
        <topology evidence="1">Multi-pass membrane protein</topology>
    </subcellularLocation>
</comment>
<evidence type="ECO:0000256" key="6">
    <source>
        <dbReference type="SAM" id="Phobius"/>
    </source>
</evidence>
<evidence type="ECO:0000256" key="4">
    <source>
        <dbReference type="ARBA" id="ARBA00022989"/>
    </source>
</evidence>
<evidence type="ECO:0000256" key="2">
    <source>
        <dbReference type="ARBA" id="ARBA00022475"/>
    </source>
</evidence>
<dbReference type="InterPro" id="IPR001851">
    <property type="entry name" value="ABC_transp_permease"/>
</dbReference>
<keyword evidence="2" id="KW-1003">Cell membrane</keyword>
<organism evidence="7">
    <name type="scientific">marine sediment metagenome</name>
    <dbReference type="NCBI Taxonomy" id="412755"/>
    <lineage>
        <taxon>unclassified sequences</taxon>
        <taxon>metagenomes</taxon>
        <taxon>ecological metagenomes</taxon>
    </lineage>
</organism>
<keyword evidence="5 6" id="KW-0472">Membrane</keyword>
<dbReference type="InterPro" id="IPR043428">
    <property type="entry name" value="LivM-like"/>
</dbReference>
<feature type="transmembrane region" description="Helical" evidence="6">
    <location>
        <begin position="102"/>
        <end position="124"/>
    </location>
</feature>
<evidence type="ECO:0000313" key="7">
    <source>
        <dbReference type="EMBL" id="KKL07369.1"/>
    </source>
</evidence>
<feature type="transmembrane region" description="Helical" evidence="6">
    <location>
        <begin position="50"/>
        <end position="82"/>
    </location>
</feature>
<feature type="non-terminal residue" evidence="7">
    <location>
        <position position="1"/>
    </location>
</feature>
<dbReference type="PANTHER" id="PTHR30482:SF5">
    <property type="entry name" value="ABC TRANSPORTER PERMEASE PROTEIN"/>
    <property type="match status" value="1"/>
</dbReference>
<accession>A0A0F9ACS2</accession>
<evidence type="ECO:0000256" key="1">
    <source>
        <dbReference type="ARBA" id="ARBA00004651"/>
    </source>
</evidence>
<evidence type="ECO:0008006" key="8">
    <source>
        <dbReference type="Google" id="ProtNLM"/>
    </source>
</evidence>
<dbReference type="GO" id="GO:0015658">
    <property type="term" value="F:branched-chain amino acid transmembrane transporter activity"/>
    <property type="evidence" value="ECO:0007669"/>
    <property type="project" value="InterPro"/>
</dbReference>
<feature type="transmembrane region" description="Helical" evidence="6">
    <location>
        <begin position="14"/>
        <end position="38"/>
    </location>
</feature>
<name>A0A0F9ACS2_9ZZZZ</name>
<protein>
    <recommendedName>
        <fullName evidence="8">Branched-chain amino acid ABC transporter permease</fullName>
    </recommendedName>
</protein>
<evidence type="ECO:0000256" key="5">
    <source>
        <dbReference type="ARBA" id="ARBA00023136"/>
    </source>
</evidence>
<gene>
    <name evidence="7" type="ORF">LCGC14_2586700</name>
</gene>
<evidence type="ECO:0000256" key="3">
    <source>
        <dbReference type="ARBA" id="ARBA00022692"/>
    </source>
</evidence>
<reference evidence="7" key="1">
    <citation type="journal article" date="2015" name="Nature">
        <title>Complex archaea that bridge the gap between prokaryotes and eukaryotes.</title>
        <authorList>
            <person name="Spang A."/>
            <person name="Saw J.H."/>
            <person name="Jorgensen S.L."/>
            <person name="Zaremba-Niedzwiedzka K."/>
            <person name="Martijn J."/>
            <person name="Lind A.E."/>
            <person name="van Eijk R."/>
            <person name="Schleper C."/>
            <person name="Guy L."/>
            <person name="Ettema T.J."/>
        </authorList>
    </citation>
    <scope>NUCLEOTIDE SEQUENCE</scope>
</reference>
<dbReference type="EMBL" id="LAZR01043319">
    <property type="protein sequence ID" value="KKL07369.1"/>
    <property type="molecule type" value="Genomic_DNA"/>
</dbReference>
<proteinExistence type="predicted"/>
<sequence>AAEIIGVNLYRDKLIAFSVSTFYAGVAGSLITLCYVGVANIEEFNVMVSFSLMGMIIIGGLGTVLGSFLGAGFFVTLPIAISQFLGSFMEVVPSDILANTEAIIFGGLIVFFLIVEPYGMARLWHTIKEKMRLWPFPY</sequence>
<keyword evidence="4 6" id="KW-1133">Transmembrane helix</keyword>
<dbReference type="Pfam" id="PF02653">
    <property type="entry name" value="BPD_transp_2"/>
    <property type="match status" value="1"/>
</dbReference>
<dbReference type="AlphaFoldDB" id="A0A0F9ACS2"/>
<keyword evidence="3 6" id="KW-0812">Transmembrane</keyword>